<comment type="similarity">
    <text evidence="1">Belongs to the WD repeat CDC20/Fizzy family.</text>
</comment>
<dbReference type="PROSITE" id="PS50082">
    <property type="entry name" value="WD_REPEATS_2"/>
    <property type="match status" value="1"/>
</dbReference>
<dbReference type="Proteomes" id="UP000800094">
    <property type="component" value="Unassembled WGS sequence"/>
</dbReference>
<reference evidence="7" key="1">
    <citation type="journal article" date="2020" name="Stud. Mycol.">
        <title>101 Dothideomycetes genomes: a test case for predicting lifestyles and emergence of pathogens.</title>
        <authorList>
            <person name="Haridas S."/>
            <person name="Albert R."/>
            <person name="Binder M."/>
            <person name="Bloem J."/>
            <person name="Labutti K."/>
            <person name="Salamov A."/>
            <person name="Andreopoulos B."/>
            <person name="Baker S."/>
            <person name="Barry K."/>
            <person name="Bills G."/>
            <person name="Bluhm B."/>
            <person name="Cannon C."/>
            <person name="Castanera R."/>
            <person name="Culley D."/>
            <person name="Daum C."/>
            <person name="Ezra D."/>
            <person name="Gonzalez J."/>
            <person name="Henrissat B."/>
            <person name="Kuo A."/>
            <person name="Liang C."/>
            <person name="Lipzen A."/>
            <person name="Lutzoni F."/>
            <person name="Magnuson J."/>
            <person name="Mondo S."/>
            <person name="Nolan M."/>
            <person name="Ohm R."/>
            <person name="Pangilinan J."/>
            <person name="Park H.-J."/>
            <person name="Ramirez L."/>
            <person name="Alfaro M."/>
            <person name="Sun H."/>
            <person name="Tritt A."/>
            <person name="Yoshinaga Y."/>
            <person name="Zwiers L.-H."/>
            <person name="Turgeon B."/>
            <person name="Goodwin S."/>
            <person name="Spatafora J."/>
            <person name="Crous P."/>
            <person name="Grigoriev I."/>
        </authorList>
    </citation>
    <scope>NUCLEOTIDE SEQUENCE</scope>
    <source>
        <strain evidence="7">CBS 122368</strain>
    </source>
</reference>
<dbReference type="EMBL" id="ML987189">
    <property type="protein sequence ID" value="KAF2256972.1"/>
    <property type="molecule type" value="Genomic_DNA"/>
</dbReference>
<gene>
    <name evidence="7" type="ORF">BU26DRAFT_546158</name>
</gene>
<dbReference type="PANTHER" id="PTHR19918">
    <property type="entry name" value="CELL DIVISION CYCLE 20 CDC20 FIZZY -RELATED"/>
    <property type="match status" value="1"/>
</dbReference>
<evidence type="ECO:0000256" key="1">
    <source>
        <dbReference type="ARBA" id="ARBA00006445"/>
    </source>
</evidence>
<dbReference type="GO" id="GO:0005680">
    <property type="term" value="C:anaphase-promoting complex"/>
    <property type="evidence" value="ECO:0007669"/>
    <property type="project" value="TreeGrafter"/>
</dbReference>
<feature type="region of interest" description="Disordered" evidence="5">
    <location>
        <begin position="1"/>
        <end position="250"/>
    </location>
</feature>
<sequence length="895" mass="96284">MYDTDDEAPPSESGYTTPPLSPTKTVSTEGWTSPRTPVSPRKTRSCLFFHDLGSNSLLPTPPDSPTKSNLAIRPGALKLADVPRFLPRPASPSSDDDSPLKKRFADLDSSPLRRSIYVARSNSRSSPDAGTHLNGGPQHSCNGAATPSTAGCTSSVPTESNNQRPTIKQSLSSPTPVFSSAVESGSDSSERPSISKISDHAFSPTTLRRLPLRHSSSPLRPSQWVARGGQLSSPRHQTRTPDRFIPSRRPPHVTRESFELNKPAERLAAEERITRGGTSSLDPFSRRLHRSDRLNDELRSLRETHSVLTGRANPNRRGPNASLRRGSYTIGARQISAGAVWNVGGASAVSDTIVGVSNGRGGMLGSGTNAPLYTSMFLSRSDPEAELEAYERRLAHALDVDQTDRVLEHSTRPGDPFMASPFSAASPPGRTTHVWKDNAWTKDGVAALLDAPQLRDDYYCSLLAYSHTARCLAVGLGNFVHLWSEKKGVDTPESLNSLSASATSDTQHVTSLSFSSTQGGQAILAVGRADGRIALWSPFDLEPRFDATQPKPISCVSFRPTTVKRPSVRDSAMTVPAEELLIGDEAGHIYFYSIEWPSETESALFGWHGAMTLLARMTVHTQQICGLSWSADGEVFATGGNDNACYLFETKKILQSPNNTAEPSTTVNVRHGPNGESIYSVAPGRSAVLHIKVTQAKHKWELNAAVKAIAFCPWQRGLLAIGGGSNDRCIHFYHTRSGACLAAIDCAAQVTSLIWSQTRREIAATFGFAQPEHPYRIAVFAWPSCEQVVSVPWFDENRALYAIAYPSGPDSDPAAGPEAGGRTAGEDGVWGRRSAEEGCIVVAASDAAIRFHEIWTGGKKGLGSGAGLLGGSDILEGLHGIEKEGGATIRRSVPM</sequence>
<accession>A0A6A6J433</accession>
<evidence type="ECO:0000256" key="5">
    <source>
        <dbReference type="SAM" id="MobiDB-lite"/>
    </source>
</evidence>
<feature type="compositionally biased region" description="Polar residues" evidence="5">
    <location>
        <begin position="13"/>
        <end position="36"/>
    </location>
</feature>
<dbReference type="InterPro" id="IPR033010">
    <property type="entry name" value="Cdc20/Fizzy"/>
</dbReference>
<dbReference type="SMART" id="SM00320">
    <property type="entry name" value="WD40"/>
    <property type="match status" value="3"/>
</dbReference>
<dbReference type="PANTHER" id="PTHR19918:SF5">
    <property type="entry name" value="MEIOSIS-SPECIFIC APC_C ACTIVATOR PROTEIN AMA1"/>
    <property type="match status" value="1"/>
</dbReference>
<dbReference type="GeneID" id="54585146"/>
<dbReference type="OrthoDB" id="10263272at2759"/>
<dbReference type="GO" id="GO:0010997">
    <property type="term" value="F:anaphase-promoting complex binding"/>
    <property type="evidence" value="ECO:0007669"/>
    <property type="project" value="InterPro"/>
</dbReference>
<protein>
    <submittedName>
        <fullName evidence="7">WD40 repeat-like protein</fullName>
    </submittedName>
</protein>
<organism evidence="7 8">
    <name type="scientific">Trematosphaeria pertusa</name>
    <dbReference type="NCBI Taxonomy" id="390896"/>
    <lineage>
        <taxon>Eukaryota</taxon>
        <taxon>Fungi</taxon>
        <taxon>Dikarya</taxon>
        <taxon>Ascomycota</taxon>
        <taxon>Pezizomycotina</taxon>
        <taxon>Dothideomycetes</taxon>
        <taxon>Pleosporomycetidae</taxon>
        <taxon>Pleosporales</taxon>
        <taxon>Massarineae</taxon>
        <taxon>Trematosphaeriaceae</taxon>
        <taxon>Trematosphaeria</taxon>
    </lineage>
</organism>
<dbReference type="InterPro" id="IPR001680">
    <property type="entry name" value="WD40_rpt"/>
</dbReference>
<dbReference type="Gene3D" id="2.130.10.10">
    <property type="entry name" value="YVTN repeat-like/Quinoprotein amine dehydrogenase"/>
    <property type="match status" value="1"/>
</dbReference>
<keyword evidence="3" id="KW-0677">Repeat</keyword>
<evidence type="ECO:0000313" key="7">
    <source>
        <dbReference type="EMBL" id="KAF2256972.1"/>
    </source>
</evidence>
<dbReference type="InterPro" id="IPR056150">
    <property type="entry name" value="WD40_CDC20-Fz"/>
</dbReference>
<keyword evidence="8" id="KW-1185">Reference proteome</keyword>
<proteinExistence type="inferred from homology"/>
<evidence type="ECO:0000256" key="3">
    <source>
        <dbReference type="ARBA" id="ARBA00022737"/>
    </source>
</evidence>
<feature type="domain" description="CDC20/Fizzy WD40" evidence="6">
    <location>
        <begin position="449"/>
        <end position="808"/>
    </location>
</feature>
<dbReference type="GO" id="GO:1990757">
    <property type="term" value="F:ubiquitin ligase activator activity"/>
    <property type="evidence" value="ECO:0007669"/>
    <property type="project" value="TreeGrafter"/>
</dbReference>
<dbReference type="AlphaFoldDB" id="A0A6A6J433"/>
<dbReference type="InterPro" id="IPR015943">
    <property type="entry name" value="WD40/YVTN_repeat-like_dom_sf"/>
</dbReference>
<keyword evidence="2 4" id="KW-0853">WD repeat</keyword>
<evidence type="ECO:0000313" key="8">
    <source>
        <dbReference type="Proteomes" id="UP000800094"/>
    </source>
</evidence>
<name>A0A6A6J433_9PLEO</name>
<dbReference type="Pfam" id="PF24807">
    <property type="entry name" value="WD40_CDC20-Fz"/>
    <property type="match status" value="1"/>
</dbReference>
<evidence type="ECO:0000259" key="6">
    <source>
        <dbReference type="Pfam" id="PF24807"/>
    </source>
</evidence>
<dbReference type="GO" id="GO:1905786">
    <property type="term" value="P:positive regulation of anaphase-promoting complex-dependent catabolic process"/>
    <property type="evidence" value="ECO:0007669"/>
    <property type="project" value="TreeGrafter"/>
</dbReference>
<dbReference type="SUPFAM" id="SSF50978">
    <property type="entry name" value="WD40 repeat-like"/>
    <property type="match status" value="1"/>
</dbReference>
<feature type="compositionally biased region" description="Low complexity" evidence="5">
    <location>
        <begin position="203"/>
        <end position="222"/>
    </location>
</feature>
<evidence type="ECO:0000256" key="2">
    <source>
        <dbReference type="ARBA" id="ARBA00022574"/>
    </source>
</evidence>
<dbReference type="RefSeq" id="XP_033691976.1">
    <property type="nucleotide sequence ID" value="XM_033831816.1"/>
</dbReference>
<feature type="compositionally biased region" description="Polar residues" evidence="5">
    <location>
        <begin position="137"/>
        <end position="178"/>
    </location>
</feature>
<evidence type="ECO:0000256" key="4">
    <source>
        <dbReference type="PROSITE-ProRule" id="PRU00221"/>
    </source>
</evidence>
<dbReference type="InterPro" id="IPR036322">
    <property type="entry name" value="WD40_repeat_dom_sf"/>
</dbReference>
<feature type="repeat" description="WD" evidence="4">
    <location>
        <begin position="617"/>
        <end position="649"/>
    </location>
</feature>
<dbReference type="GO" id="GO:0031145">
    <property type="term" value="P:anaphase-promoting complex-dependent catabolic process"/>
    <property type="evidence" value="ECO:0007669"/>
    <property type="project" value="TreeGrafter"/>
</dbReference>
<feature type="region of interest" description="Disordered" evidence="5">
    <location>
        <begin position="810"/>
        <end position="829"/>
    </location>
</feature>